<feature type="non-terminal residue" evidence="4">
    <location>
        <position position="1"/>
    </location>
</feature>
<dbReference type="InterPro" id="IPR023578">
    <property type="entry name" value="Ras_GEF_dom_sf"/>
</dbReference>
<comment type="caution">
    <text evidence="4">The sequence shown here is derived from an EMBL/GenBank/DDBJ whole genome shotgun (WGS) entry which is preliminary data.</text>
</comment>
<accession>A0ABD0NNK1</accession>
<keyword evidence="1 2" id="KW-0344">Guanine-nucleotide releasing factor</keyword>
<dbReference type="GO" id="GO:0005085">
    <property type="term" value="F:guanyl-nucleotide exchange factor activity"/>
    <property type="evidence" value="ECO:0007669"/>
    <property type="project" value="UniProtKB-KW"/>
</dbReference>
<dbReference type="Pfam" id="PF00617">
    <property type="entry name" value="RasGEF"/>
    <property type="match status" value="1"/>
</dbReference>
<evidence type="ECO:0000313" key="5">
    <source>
        <dbReference type="Proteomes" id="UP001529510"/>
    </source>
</evidence>
<feature type="non-terminal residue" evidence="4">
    <location>
        <position position="94"/>
    </location>
</feature>
<sequence length="94" mass="10669">VFDGLVELVTSSGNYNRYRQRFSECSGFRFPILGVHLKDLIAVHVALPDWFDPEKTRVNLTKTHQLYAILEELALIQSTPPSIEANSDLLNLLI</sequence>
<dbReference type="InterPro" id="IPR036964">
    <property type="entry name" value="RASGEF_cat_dom_sf"/>
</dbReference>
<reference evidence="4 5" key="1">
    <citation type="submission" date="2024-05" db="EMBL/GenBank/DDBJ databases">
        <title>Genome sequencing and assembly of Indian major carp, Cirrhinus mrigala (Hamilton, 1822).</title>
        <authorList>
            <person name="Mohindra V."/>
            <person name="Chowdhury L.M."/>
            <person name="Lal K."/>
            <person name="Jena J.K."/>
        </authorList>
    </citation>
    <scope>NUCLEOTIDE SEQUENCE [LARGE SCALE GENOMIC DNA]</scope>
    <source>
        <strain evidence="4">CM1030</strain>
        <tissue evidence="4">Blood</tissue>
    </source>
</reference>
<protein>
    <recommendedName>
        <fullName evidence="3">Ras-GEF domain-containing protein</fullName>
    </recommendedName>
</protein>
<dbReference type="InterPro" id="IPR001895">
    <property type="entry name" value="RASGEF_cat_dom"/>
</dbReference>
<dbReference type="AlphaFoldDB" id="A0ABD0NNK1"/>
<dbReference type="InterPro" id="IPR008937">
    <property type="entry name" value="Ras-like_GEF"/>
</dbReference>
<evidence type="ECO:0000259" key="3">
    <source>
        <dbReference type="PROSITE" id="PS50009"/>
    </source>
</evidence>
<evidence type="ECO:0000256" key="1">
    <source>
        <dbReference type="ARBA" id="ARBA00022658"/>
    </source>
</evidence>
<name>A0ABD0NNK1_CIRMR</name>
<evidence type="ECO:0000256" key="2">
    <source>
        <dbReference type="PROSITE-ProRule" id="PRU00168"/>
    </source>
</evidence>
<feature type="domain" description="Ras-GEF" evidence="3">
    <location>
        <begin position="1"/>
        <end position="94"/>
    </location>
</feature>
<dbReference type="EMBL" id="JAMKFB020000021">
    <property type="protein sequence ID" value="KAL0162516.1"/>
    <property type="molecule type" value="Genomic_DNA"/>
</dbReference>
<dbReference type="PANTHER" id="PTHR23113:SF16">
    <property type="entry name" value="RAS GUANYL-RELEASING PROTEIN 2"/>
    <property type="match status" value="1"/>
</dbReference>
<dbReference type="PANTHER" id="PTHR23113">
    <property type="entry name" value="GUANINE NUCLEOTIDE EXCHANGE FACTOR"/>
    <property type="match status" value="1"/>
</dbReference>
<keyword evidence="5" id="KW-1185">Reference proteome</keyword>
<proteinExistence type="predicted"/>
<dbReference type="PROSITE" id="PS50009">
    <property type="entry name" value="RASGEF_CAT"/>
    <property type="match status" value="1"/>
</dbReference>
<dbReference type="Gene3D" id="1.10.840.10">
    <property type="entry name" value="Ras guanine-nucleotide exchange factors catalytic domain"/>
    <property type="match status" value="1"/>
</dbReference>
<dbReference type="Proteomes" id="UP001529510">
    <property type="component" value="Unassembled WGS sequence"/>
</dbReference>
<dbReference type="SUPFAM" id="SSF48366">
    <property type="entry name" value="Ras GEF"/>
    <property type="match status" value="1"/>
</dbReference>
<gene>
    <name evidence="4" type="ORF">M9458_041912</name>
</gene>
<organism evidence="4 5">
    <name type="scientific">Cirrhinus mrigala</name>
    <name type="common">Mrigala</name>
    <dbReference type="NCBI Taxonomy" id="683832"/>
    <lineage>
        <taxon>Eukaryota</taxon>
        <taxon>Metazoa</taxon>
        <taxon>Chordata</taxon>
        <taxon>Craniata</taxon>
        <taxon>Vertebrata</taxon>
        <taxon>Euteleostomi</taxon>
        <taxon>Actinopterygii</taxon>
        <taxon>Neopterygii</taxon>
        <taxon>Teleostei</taxon>
        <taxon>Ostariophysi</taxon>
        <taxon>Cypriniformes</taxon>
        <taxon>Cyprinidae</taxon>
        <taxon>Labeoninae</taxon>
        <taxon>Labeonini</taxon>
        <taxon>Cirrhinus</taxon>
    </lineage>
</organism>
<evidence type="ECO:0000313" key="4">
    <source>
        <dbReference type="EMBL" id="KAL0162516.1"/>
    </source>
</evidence>